<keyword evidence="3" id="KW-0645">Protease</keyword>
<dbReference type="GO" id="GO:0008237">
    <property type="term" value="F:metallopeptidase activity"/>
    <property type="evidence" value="ECO:0007669"/>
    <property type="project" value="UniProtKB-KW"/>
</dbReference>
<dbReference type="AlphaFoldDB" id="A0A553ZZQ0"/>
<proteinExistence type="predicted"/>
<dbReference type="OrthoDB" id="1523022at2"/>
<dbReference type="InterPro" id="IPR003675">
    <property type="entry name" value="Rce1/LyrA-like_dom"/>
</dbReference>
<evidence type="ECO:0000256" key="1">
    <source>
        <dbReference type="SAM" id="Phobius"/>
    </source>
</evidence>
<dbReference type="GO" id="GO:0080120">
    <property type="term" value="P:CAAX-box protein maturation"/>
    <property type="evidence" value="ECO:0007669"/>
    <property type="project" value="UniProtKB-ARBA"/>
</dbReference>
<feature type="transmembrane region" description="Helical" evidence="1">
    <location>
        <begin position="95"/>
        <end position="112"/>
    </location>
</feature>
<evidence type="ECO:0000259" key="2">
    <source>
        <dbReference type="Pfam" id="PF02517"/>
    </source>
</evidence>
<dbReference type="GO" id="GO:0004175">
    <property type="term" value="F:endopeptidase activity"/>
    <property type="evidence" value="ECO:0007669"/>
    <property type="project" value="UniProtKB-ARBA"/>
</dbReference>
<sequence length="196" mass="22105">MESKRGEIDQFTSRELIIQAYITQLILLMIIVVLLLGFKEHVHPVFQMNRLDIGQAIWLGSLTAVLVVIAEWFLLKNVSPKALDDGGINNKLFSTMSHSHIVGFCMIVSIIEEILFRAILQTLLGLVGASILFALVHIRYLRKPLLFSVLIIVSFLLGVLFHLTENILVPITAHFLINVITGMYIRKKSISRGEEI</sequence>
<dbReference type="GO" id="GO:0006508">
    <property type="term" value="P:proteolysis"/>
    <property type="evidence" value="ECO:0007669"/>
    <property type="project" value="UniProtKB-KW"/>
</dbReference>
<feature type="transmembrane region" description="Helical" evidence="1">
    <location>
        <begin position="56"/>
        <end position="75"/>
    </location>
</feature>
<name>A0A553ZZQ0_9BACI</name>
<keyword evidence="1" id="KW-0812">Transmembrane</keyword>
<keyword evidence="4" id="KW-1185">Reference proteome</keyword>
<dbReference type="Pfam" id="PF02517">
    <property type="entry name" value="Rce1-like"/>
    <property type="match status" value="1"/>
</dbReference>
<keyword evidence="3" id="KW-0482">Metalloprotease</keyword>
<feature type="transmembrane region" description="Helical" evidence="1">
    <location>
        <begin position="167"/>
        <end position="185"/>
    </location>
</feature>
<feature type="transmembrane region" description="Helical" evidence="1">
    <location>
        <begin position="16"/>
        <end position="36"/>
    </location>
</feature>
<evidence type="ECO:0000313" key="4">
    <source>
        <dbReference type="Proteomes" id="UP000318521"/>
    </source>
</evidence>
<protein>
    <submittedName>
        <fullName evidence="3">CPBP family intramembrane metalloprotease</fullName>
    </submittedName>
</protein>
<keyword evidence="1" id="KW-0472">Membrane</keyword>
<keyword evidence="1" id="KW-1133">Transmembrane helix</keyword>
<accession>A0A553ZZQ0</accession>
<keyword evidence="3" id="KW-0378">Hydrolase</keyword>
<reference evidence="3 4" key="1">
    <citation type="submission" date="2019-07" db="EMBL/GenBank/DDBJ databases">
        <authorList>
            <person name="Park Y.J."/>
            <person name="Jeong S.E."/>
            <person name="Jung H.S."/>
        </authorList>
    </citation>
    <scope>NUCLEOTIDE SEQUENCE [LARGE SCALE GENOMIC DNA]</scope>
    <source>
        <strain evidence="4">P16(2019)</strain>
    </source>
</reference>
<feature type="domain" description="CAAX prenyl protease 2/Lysostaphin resistance protein A-like" evidence="2">
    <location>
        <begin position="101"/>
        <end position="180"/>
    </location>
</feature>
<evidence type="ECO:0000313" key="3">
    <source>
        <dbReference type="EMBL" id="TSB46876.1"/>
    </source>
</evidence>
<dbReference type="EMBL" id="VLXZ01000004">
    <property type="protein sequence ID" value="TSB46876.1"/>
    <property type="molecule type" value="Genomic_DNA"/>
</dbReference>
<organism evidence="3 4">
    <name type="scientific">Alkalicoccobacillus porphyridii</name>
    <dbReference type="NCBI Taxonomy" id="2597270"/>
    <lineage>
        <taxon>Bacteria</taxon>
        <taxon>Bacillati</taxon>
        <taxon>Bacillota</taxon>
        <taxon>Bacilli</taxon>
        <taxon>Bacillales</taxon>
        <taxon>Bacillaceae</taxon>
        <taxon>Alkalicoccobacillus</taxon>
    </lineage>
</organism>
<dbReference type="RefSeq" id="WP_143848106.1">
    <property type="nucleotide sequence ID" value="NZ_VLXZ01000004.1"/>
</dbReference>
<feature type="transmembrane region" description="Helical" evidence="1">
    <location>
        <begin position="118"/>
        <end position="138"/>
    </location>
</feature>
<gene>
    <name evidence="3" type="ORF">FN960_07595</name>
</gene>
<comment type="caution">
    <text evidence="3">The sequence shown here is derived from an EMBL/GenBank/DDBJ whole genome shotgun (WGS) entry which is preliminary data.</text>
</comment>
<feature type="transmembrane region" description="Helical" evidence="1">
    <location>
        <begin position="145"/>
        <end position="161"/>
    </location>
</feature>
<dbReference type="Proteomes" id="UP000318521">
    <property type="component" value="Unassembled WGS sequence"/>
</dbReference>